<dbReference type="Pfam" id="PF00497">
    <property type="entry name" value="SBP_bac_3"/>
    <property type="match status" value="1"/>
</dbReference>
<proteinExistence type="predicted"/>
<accession>A0ABU5TCA4</accession>
<evidence type="ECO:0000313" key="2">
    <source>
        <dbReference type="EMBL" id="MEA5457322.1"/>
    </source>
</evidence>
<evidence type="ECO:0000259" key="1">
    <source>
        <dbReference type="Pfam" id="PF00497"/>
    </source>
</evidence>
<dbReference type="Gene3D" id="3.40.190.10">
    <property type="entry name" value="Periplasmic binding protein-like II"/>
    <property type="match status" value="2"/>
</dbReference>
<sequence length="132" mass="13402">MQTGSVQADDVASLTAECTANGKKPIDVVTLDKQTDINTRLVSGTIDAMASGSDVVGYALQQTGGAIEKAGATYGAAPVGIAVAKDDTALADLVQKAMASLMADGTYTKILTAWNVTEIAVTKSEVNPAAKP</sequence>
<dbReference type="Proteomes" id="UP001304769">
    <property type="component" value="Unassembled WGS sequence"/>
</dbReference>
<dbReference type="EMBL" id="JAYGGQ010000027">
    <property type="protein sequence ID" value="MEA5457322.1"/>
    <property type="molecule type" value="Genomic_DNA"/>
</dbReference>
<gene>
    <name evidence="2" type="ORF">SPF06_21605</name>
</gene>
<keyword evidence="3" id="KW-1185">Reference proteome</keyword>
<dbReference type="InterPro" id="IPR001638">
    <property type="entry name" value="Solute-binding_3/MltF_N"/>
</dbReference>
<comment type="caution">
    <text evidence="2">The sequence shown here is derived from an EMBL/GenBank/DDBJ whole genome shotgun (WGS) entry which is preliminary data.</text>
</comment>
<organism evidence="2 3">
    <name type="scientific">Sinomonas terricola</name>
    <dbReference type="NCBI Taxonomy" id="3110330"/>
    <lineage>
        <taxon>Bacteria</taxon>
        <taxon>Bacillati</taxon>
        <taxon>Actinomycetota</taxon>
        <taxon>Actinomycetes</taxon>
        <taxon>Micrococcales</taxon>
        <taxon>Micrococcaceae</taxon>
        <taxon>Sinomonas</taxon>
    </lineage>
</organism>
<evidence type="ECO:0000313" key="3">
    <source>
        <dbReference type="Proteomes" id="UP001304769"/>
    </source>
</evidence>
<protein>
    <submittedName>
        <fullName evidence="2">Transporter substrate-binding domain-containing protein</fullName>
    </submittedName>
</protein>
<feature type="domain" description="Solute-binding protein family 3/N-terminal" evidence="1">
    <location>
        <begin position="37"/>
        <end position="115"/>
    </location>
</feature>
<dbReference type="SUPFAM" id="SSF53850">
    <property type="entry name" value="Periplasmic binding protein-like II"/>
    <property type="match status" value="1"/>
</dbReference>
<dbReference type="RefSeq" id="WP_323281234.1">
    <property type="nucleotide sequence ID" value="NZ_JAYGGQ010000027.1"/>
</dbReference>
<reference evidence="2 3" key="1">
    <citation type="submission" date="2023-12" db="EMBL/GenBank/DDBJ databases">
        <title>Sinomonas terricola sp. nov, isolated from litchi orchard soil in Guangdong, PR China.</title>
        <authorList>
            <person name="Jiaxin W."/>
            <person name="Yang Z."/>
            <person name="Honghui Z."/>
        </authorList>
    </citation>
    <scope>NUCLEOTIDE SEQUENCE [LARGE SCALE GENOMIC DNA]</scope>
    <source>
        <strain evidence="2 3">JGH33</strain>
    </source>
</reference>
<name>A0ABU5TCA4_9MICC</name>